<evidence type="ECO:0000259" key="11">
    <source>
        <dbReference type="PROSITE" id="PS50109"/>
    </source>
</evidence>
<keyword evidence="8" id="KW-0902">Two-component regulatory system</keyword>
<evidence type="ECO:0000256" key="6">
    <source>
        <dbReference type="ARBA" id="ARBA00022777"/>
    </source>
</evidence>
<feature type="coiled-coil region" evidence="9">
    <location>
        <begin position="263"/>
        <end position="293"/>
    </location>
</feature>
<keyword evidence="6 12" id="KW-0418">Kinase</keyword>
<feature type="transmembrane region" description="Helical" evidence="10">
    <location>
        <begin position="174"/>
        <end position="190"/>
    </location>
</feature>
<dbReference type="PROSITE" id="PS50109">
    <property type="entry name" value="HIS_KIN"/>
    <property type="match status" value="1"/>
</dbReference>
<dbReference type="Pfam" id="PF00512">
    <property type="entry name" value="HisKA"/>
    <property type="match status" value="1"/>
</dbReference>
<accession>A0AAC9WHF1</accession>
<dbReference type="InterPro" id="IPR004358">
    <property type="entry name" value="Sig_transdc_His_kin-like_C"/>
</dbReference>
<dbReference type="Gene3D" id="3.30.565.10">
    <property type="entry name" value="Histidine kinase-like ATPase, C-terminal domain"/>
    <property type="match status" value="1"/>
</dbReference>
<evidence type="ECO:0000256" key="1">
    <source>
        <dbReference type="ARBA" id="ARBA00000085"/>
    </source>
</evidence>
<dbReference type="EC" id="2.7.13.3" evidence="2"/>
<dbReference type="SUPFAM" id="SSF55874">
    <property type="entry name" value="ATPase domain of HSP90 chaperone/DNA topoisomerase II/histidine kinase"/>
    <property type="match status" value="1"/>
</dbReference>
<evidence type="ECO:0000256" key="5">
    <source>
        <dbReference type="ARBA" id="ARBA00022741"/>
    </source>
</evidence>
<dbReference type="PRINTS" id="PR00344">
    <property type="entry name" value="BCTRLSENSOR"/>
</dbReference>
<dbReference type="Proteomes" id="UP000192478">
    <property type="component" value="Chromosome"/>
</dbReference>
<name>A0AAC9WHF1_9CLOT</name>
<dbReference type="InterPro" id="IPR036890">
    <property type="entry name" value="HATPase_C_sf"/>
</dbReference>
<dbReference type="SMART" id="SM00388">
    <property type="entry name" value="HisKA"/>
    <property type="match status" value="1"/>
</dbReference>
<dbReference type="InterPro" id="IPR036097">
    <property type="entry name" value="HisK_dim/P_sf"/>
</dbReference>
<dbReference type="PANTHER" id="PTHR43547:SF2">
    <property type="entry name" value="HYBRID SIGNAL TRANSDUCTION HISTIDINE KINASE C"/>
    <property type="match status" value="1"/>
</dbReference>
<evidence type="ECO:0000256" key="10">
    <source>
        <dbReference type="SAM" id="Phobius"/>
    </source>
</evidence>
<feature type="transmembrane region" description="Helical" evidence="10">
    <location>
        <begin position="45"/>
        <end position="62"/>
    </location>
</feature>
<gene>
    <name evidence="12" type="primary">tmoS_2</name>
    <name evidence="12" type="ORF">CLFO_32820</name>
</gene>
<keyword evidence="5" id="KW-0547">Nucleotide-binding</keyword>
<reference evidence="12 13" key="1">
    <citation type="submission" date="2017-03" db="EMBL/GenBank/DDBJ databases">
        <title>Complete sequence of Clostridium formicaceticum DSM 92.</title>
        <authorList>
            <person name="Poehlein A."/>
            <person name="Karl M."/>
            <person name="Bengelsdorf F.R."/>
            <person name="Duerre P."/>
            <person name="Daniel R."/>
        </authorList>
    </citation>
    <scope>NUCLEOTIDE SEQUENCE [LARGE SCALE GENOMIC DNA]</scope>
    <source>
        <strain evidence="12 13">DSM 92</strain>
    </source>
</reference>
<protein>
    <recommendedName>
        <fullName evidence="2">histidine kinase</fullName>
        <ecNumber evidence="2">2.7.13.3</ecNumber>
    </recommendedName>
</protein>
<dbReference type="InterPro" id="IPR005467">
    <property type="entry name" value="His_kinase_dom"/>
</dbReference>
<dbReference type="FunFam" id="3.30.565.10:FF:000037">
    <property type="entry name" value="Hybrid sensor histidine kinase/response regulator"/>
    <property type="match status" value="1"/>
</dbReference>
<organism evidence="12 13">
    <name type="scientific">Clostridium formicaceticum</name>
    <dbReference type="NCBI Taxonomy" id="1497"/>
    <lineage>
        <taxon>Bacteria</taxon>
        <taxon>Bacillati</taxon>
        <taxon>Bacillota</taxon>
        <taxon>Clostridia</taxon>
        <taxon>Eubacteriales</taxon>
        <taxon>Clostridiaceae</taxon>
        <taxon>Clostridium</taxon>
    </lineage>
</organism>
<evidence type="ECO:0000256" key="7">
    <source>
        <dbReference type="ARBA" id="ARBA00022840"/>
    </source>
</evidence>
<dbReference type="EMBL" id="CP020559">
    <property type="protein sequence ID" value="ARE88876.1"/>
    <property type="molecule type" value="Genomic_DNA"/>
</dbReference>
<dbReference type="CDD" id="cd16922">
    <property type="entry name" value="HATPase_EvgS-ArcB-TorS-like"/>
    <property type="match status" value="1"/>
</dbReference>
<feature type="domain" description="Histidine kinase" evidence="11">
    <location>
        <begin position="446"/>
        <end position="671"/>
    </location>
</feature>
<evidence type="ECO:0000256" key="3">
    <source>
        <dbReference type="ARBA" id="ARBA00022553"/>
    </source>
</evidence>
<dbReference type="InterPro" id="IPR003594">
    <property type="entry name" value="HATPase_dom"/>
</dbReference>
<feature type="transmembrane region" description="Helical" evidence="10">
    <location>
        <begin position="202"/>
        <end position="221"/>
    </location>
</feature>
<dbReference type="GO" id="GO:0005524">
    <property type="term" value="F:ATP binding"/>
    <property type="evidence" value="ECO:0007669"/>
    <property type="project" value="UniProtKB-KW"/>
</dbReference>
<feature type="transmembrane region" description="Helical" evidence="10">
    <location>
        <begin position="18"/>
        <end position="39"/>
    </location>
</feature>
<dbReference type="SMART" id="SM00387">
    <property type="entry name" value="HATPase_c"/>
    <property type="match status" value="1"/>
</dbReference>
<dbReference type="CDD" id="cd00082">
    <property type="entry name" value="HisKA"/>
    <property type="match status" value="1"/>
</dbReference>
<dbReference type="InterPro" id="IPR035965">
    <property type="entry name" value="PAS-like_dom_sf"/>
</dbReference>
<keyword evidence="7" id="KW-0067">ATP-binding</keyword>
<keyword evidence="10" id="KW-1133">Transmembrane helix</keyword>
<evidence type="ECO:0000313" key="12">
    <source>
        <dbReference type="EMBL" id="ARE88876.1"/>
    </source>
</evidence>
<dbReference type="SUPFAM" id="SSF55785">
    <property type="entry name" value="PYP-like sensor domain (PAS domain)"/>
    <property type="match status" value="1"/>
</dbReference>
<evidence type="ECO:0000256" key="8">
    <source>
        <dbReference type="ARBA" id="ARBA00023012"/>
    </source>
</evidence>
<evidence type="ECO:0000313" key="13">
    <source>
        <dbReference type="Proteomes" id="UP000192478"/>
    </source>
</evidence>
<dbReference type="GO" id="GO:0000155">
    <property type="term" value="F:phosphorelay sensor kinase activity"/>
    <property type="evidence" value="ECO:0007669"/>
    <property type="project" value="InterPro"/>
</dbReference>
<comment type="catalytic activity">
    <reaction evidence="1">
        <text>ATP + protein L-histidine = ADP + protein N-phospho-L-histidine.</text>
        <dbReference type="EC" id="2.7.13.3"/>
    </reaction>
</comment>
<evidence type="ECO:0000256" key="4">
    <source>
        <dbReference type="ARBA" id="ARBA00022679"/>
    </source>
</evidence>
<dbReference type="InterPro" id="IPR003661">
    <property type="entry name" value="HisK_dim/P_dom"/>
</dbReference>
<keyword evidence="9" id="KW-0175">Coiled coil</keyword>
<dbReference type="AlphaFoldDB" id="A0AAC9WHF1"/>
<evidence type="ECO:0000256" key="2">
    <source>
        <dbReference type="ARBA" id="ARBA00012438"/>
    </source>
</evidence>
<dbReference type="Gene3D" id="3.30.450.20">
    <property type="entry name" value="PAS domain"/>
    <property type="match status" value="1"/>
</dbReference>
<evidence type="ECO:0000256" key="9">
    <source>
        <dbReference type="SAM" id="Coils"/>
    </source>
</evidence>
<feature type="transmembrane region" description="Helical" evidence="10">
    <location>
        <begin position="134"/>
        <end position="154"/>
    </location>
</feature>
<dbReference type="Gene3D" id="1.10.287.130">
    <property type="match status" value="1"/>
</dbReference>
<keyword evidence="10" id="KW-0472">Membrane</keyword>
<dbReference type="PANTHER" id="PTHR43547">
    <property type="entry name" value="TWO-COMPONENT HISTIDINE KINASE"/>
    <property type="match status" value="1"/>
</dbReference>
<dbReference type="Pfam" id="PF02518">
    <property type="entry name" value="HATPase_c"/>
    <property type="match status" value="1"/>
</dbReference>
<keyword evidence="3" id="KW-0597">Phosphoprotein</keyword>
<feature type="transmembrane region" description="Helical" evidence="10">
    <location>
        <begin position="108"/>
        <end position="127"/>
    </location>
</feature>
<feature type="transmembrane region" description="Helical" evidence="10">
    <location>
        <begin position="69"/>
        <end position="88"/>
    </location>
</feature>
<keyword evidence="10" id="KW-0812">Transmembrane</keyword>
<dbReference type="Pfam" id="PF17159">
    <property type="entry name" value="MASE3"/>
    <property type="match status" value="1"/>
</dbReference>
<proteinExistence type="predicted"/>
<keyword evidence="4 12" id="KW-0808">Transferase</keyword>
<dbReference type="InterPro" id="IPR033425">
    <property type="entry name" value="MASE3"/>
</dbReference>
<sequence>MNIIKNSIQFLKVSTKEIFVLILLLMGLAYLSFKNFLLFHTISEIIPITISMIITLIAVNTYKFKGNNSLSFLGMAYFFVGSFDLIHTLTYKGMGVFPHYDANVPTQLWVMARYMESTSLLIMASALKKKLNIPILTLIYSAVSLFLLLSLFYWRFFPDCFIEGMGLTLFKKTSEYIICAILFISLQFLIKNRDTLPAKVFNFMLFSFVFTIVSELSFVFYVDVYGLSNMIGHLFKLISFYLVYKAIIETNLKIPYDLLKSTNEILYQRREELKHINQQLQKENENRSHVEKELIKKNQLLEAILATSNEGILVTDADNTILMSNRHFKQMWGIPQNFVFEKYDDKFVSYIKEKTLDANEYISVVKELDNYYHKNIDYIYLKNKKILTCQHKHFAVNGSDAGQVISYRDVTERINAKSFQEKFEKEERLLKEVREYDRLKTEFFSNVSHELKTPLNIILGTVQLLNTIHQEQEPLSCQHYHSVEKYIYMLKQNCYRLLRLIDNLIDITRIDTGFLKVNLKNQNIVSVIEDITLSVSEYIKDRGLNLIFDTEIEEKILACDSDKIERIMLNLLSNAIKFTNPNGLIKVHLYDGVDYIKITVKDNGVGIPADMKEKIFRRFRQVDALLSRKAEGSGIGLSLVKSLVEAHRGKIWVESQWGCGSEFFIELPVKLVQDTDAKVFDESTVSFKSNIEKISIEFSDIYNNI</sequence>
<dbReference type="SUPFAM" id="SSF47384">
    <property type="entry name" value="Homodimeric domain of signal transducing histidine kinase"/>
    <property type="match status" value="1"/>
</dbReference>
<dbReference type="Pfam" id="PF12860">
    <property type="entry name" value="PAS_7"/>
    <property type="match status" value="1"/>
</dbReference>
<dbReference type="RefSeq" id="WP_081562150.1">
    <property type="nucleotide sequence ID" value="NZ_CP020559.1"/>
</dbReference>